<keyword evidence="4" id="KW-1185">Reference proteome</keyword>
<protein>
    <submittedName>
        <fullName evidence="3">Uncharacterized protein</fullName>
    </submittedName>
</protein>
<comment type="caution">
    <text evidence="3">The sequence shown here is derived from an EMBL/GenBank/DDBJ whole genome shotgun (WGS) entry which is preliminary data.</text>
</comment>
<dbReference type="Proteomes" id="UP001497416">
    <property type="component" value="Unassembled WGS sequence"/>
</dbReference>
<evidence type="ECO:0000256" key="2">
    <source>
        <dbReference type="SAM" id="MobiDB-lite"/>
    </source>
</evidence>
<evidence type="ECO:0000256" key="1">
    <source>
        <dbReference type="SAM" id="Coils"/>
    </source>
</evidence>
<keyword evidence="1" id="KW-0175">Coiled coil</keyword>
<name>A0ABM9NUS3_9FLAO</name>
<dbReference type="RefSeq" id="WP_348710666.1">
    <property type="nucleotide sequence ID" value="NZ_CAXIXY010000003.1"/>
</dbReference>
<evidence type="ECO:0000313" key="4">
    <source>
        <dbReference type="Proteomes" id="UP001497416"/>
    </source>
</evidence>
<dbReference type="EMBL" id="CAXIXY010000003">
    <property type="protein sequence ID" value="CAL2079841.1"/>
    <property type="molecule type" value="Genomic_DNA"/>
</dbReference>
<gene>
    <name evidence="3" type="ORF">T190607A01A_10930</name>
</gene>
<sequence length="1238" mass="138917">MEKKPIKSNLFRFVTLRSPQLLNEKNKNFMFVSYPEGKEDESLAMVAGKLDAASSGEKMENLKKAHDTGFTPVEKRYDFKDSKNSLYYPFSKIYEFSNWLMRNKSSLSYVSIKMNLAGAQSLSSANEILIWENLFYQTIQKESNSVREALIQILIANKFLKAFENLDASFGALVYKTEGAVPVTTKEGVNLDDGRESPAIGEAYVFTSEEEKEFVYLASASVIIPQDVLVSIKNDSVPSKEISLPTRAKEYLSAIEKVDKAEVRLGEYETALKEIERAELVYTKDQEKKLQEAIDAYEKKIEEVRANTSPTIVKEKDLVTGELIDVETYPELDDVKVDFVKAPELEFSSDSNSDMLARSISTNTVSITSQLSPETQGLLNSTEFDIYDSFAEVKDSLIDKIKDEQQVISDNSIDSTSSLNIGGENILINAENQIPANTFSGYVDSNRLGSSSVVLMFKVDNAENLSVTKATYAITNSDNDNVIFSGTTFENLLGFNNTLLRVRLFPEQIRLVTTTYKMNGEITLSNGKVITFSNERHITIYFDDGILESRGIGGVYQFKGDDVIDNPVSQSGVFGVTQLGIADFRRVEQEVCCYVPGEVSHIENIMAREYKERSTRNLRVSDVTIETTTEREVENLTDTTTTERNELQSETSSIVNEDTATSFGANASVSGGFGGVNFAAGTNFNTSSSSSVSNSNLQAQSYAQEVTERALERVVEKISTKRTSRILKEYEENNTHGFDNRKGDEHVTGVYRWVDVIYKNNLVNYGKRLMYEFAIPEPAKFYIDAYLSDKKSNDQDSSGLVLPKKPVHPDDLVLPGLSSGLKSASQLTNTNYQRVASMYNAEVDAFPDRTIYVSKSYSKDDHAINDGRFSHSGHDEMRIPEGYELVYVNGMFTARQGNHSGTYRRNGDVVIGGKRFNFYRVDYKAISTSFYNEGIRDSLSFSVSSWDVGSYAYNLKGRCVLTKEAETKWQNKTYRAIIDAYNIRLQEYNDSLGNRVFEETQDEKEKEFSSQLNRSIEKRELKRVAIHLMTSAFENGLTVSKNHYTQGNATTLSKSTGLDDHAAVVKFFEQAFDWEIMAYTFYPYFYKSEDNWSESFDYLDGNDPIFKAFLQSGMARSVVPVRPGFEDAVNWFMNTGEIWNGQGIVTDTEDDLYLSVAEEMQVIEGEVEGTWETRVPTALTVLQAESVVLEEGGLPCKDDCNDNNTLKPSDTIIGEEDSGTTNPEGVSFDVVGESNDVR</sequence>
<evidence type="ECO:0000313" key="3">
    <source>
        <dbReference type="EMBL" id="CAL2079841.1"/>
    </source>
</evidence>
<feature type="region of interest" description="Disordered" evidence="2">
    <location>
        <begin position="1207"/>
        <end position="1238"/>
    </location>
</feature>
<accession>A0ABM9NUS3</accession>
<reference evidence="3 4" key="1">
    <citation type="submission" date="2024-05" db="EMBL/GenBank/DDBJ databases">
        <authorList>
            <person name="Duchaud E."/>
        </authorList>
    </citation>
    <scope>NUCLEOTIDE SEQUENCE [LARGE SCALE GENOMIC DNA]</scope>
    <source>
        <strain evidence="3">Ena-SAMPLE-TAB-13-05-2024-13:56:06:370-140302</strain>
    </source>
</reference>
<organism evidence="3 4">
    <name type="scientific">Tenacibaculum platacis</name>
    <dbReference type="NCBI Taxonomy" id="3137852"/>
    <lineage>
        <taxon>Bacteria</taxon>
        <taxon>Pseudomonadati</taxon>
        <taxon>Bacteroidota</taxon>
        <taxon>Flavobacteriia</taxon>
        <taxon>Flavobacteriales</taxon>
        <taxon>Flavobacteriaceae</taxon>
        <taxon>Tenacibaculum</taxon>
    </lineage>
</organism>
<proteinExistence type="predicted"/>
<feature type="coiled-coil region" evidence="1">
    <location>
        <begin position="258"/>
        <end position="307"/>
    </location>
</feature>